<dbReference type="EMBL" id="KB454542">
    <property type="protein sequence ID" value="EME26808.1"/>
    <property type="molecule type" value="Genomic_DNA"/>
</dbReference>
<dbReference type="RefSeq" id="XP_005703328.1">
    <property type="nucleotide sequence ID" value="XM_005703271.1"/>
</dbReference>
<dbReference type="GO" id="GO:0000785">
    <property type="term" value="C:chromatin"/>
    <property type="evidence" value="ECO:0007669"/>
    <property type="project" value="TreeGrafter"/>
</dbReference>
<dbReference type="AlphaFoldDB" id="M2XT25"/>
<protein>
    <submittedName>
        <fullName evidence="12">N-acetyltransferase</fullName>
    </submittedName>
</protein>
<evidence type="ECO:0000256" key="6">
    <source>
        <dbReference type="ARBA" id="ARBA00022833"/>
    </source>
</evidence>
<comment type="subcellular location">
    <subcellularLocation>
        <location evidence="1">Nucleus</location>
    </subcellularLocation>
</comment>
<dbReference type="KEGG" id="gsl:Gasu_55980"/>
<dbReference type="InterPro" id="IPR028005">
    <property type="entry name" value="AcTrfase_ESCO_Znf_dom"/>
</dbReference>
<keyword evidence="4" id="KW-0479">Metal-binding</keyword>
<evidence type="ECO:0000256" key="5">
    <source>
        <dbReference type="ARBA" id="ARBA00022771"/>
    </source>
</evidence>
<dbReference type="Proteomes" id="UP000030680">
    <property type="component" value="Unassembled WGS sequence"/>
</dbReference>
<organism evidence="12 13">
    <name type="scientific">Galdieria sulphuraria</name>
    <name type="common">Red alga</name>
    <dbReference type="NCBI Taxonomy" id="130081"/>
    <lineage>
        <taxon>Eukaryota</taxon>
        <taxon>Rhodophyta</taxon>
        <taxon>Bangiophyceae</taxon>
        <taxon>Galdieriales</taxon>
        <taxon>Galdieriaceae</taxon>
        <taxon>Galdieria</taxon>
    </lineage>
</organism>
<dbReference type="Pfam" id="PF13880">
    <property type="entry name" value="Acetyltransf_13"/>
    <property type="match status" value="1"/>
</dbReference>
<evidence type="ECO:0000259" key="10">
    <source>
        <dbReference type="Pfam" id="PF13878"/>
    </source>
</evidence>
<dbReference type="GO" id="GO:0005634">
    <property type="term" value="C:nucleus"/>
    <property type="evidence" value="ECO:0007669"/>
    <property type="project" value="UniProtKB-SubCell"/>
</dbReference>
<reference evidence="13" key="1">
    <citation type="journal article" date="2013" name="Science">
        <title>Gene transfer from bacteria and archaea facilitated evolution of an extremophilic eukaryote.</title>
        <authorList>
            <person name="Schonknecht G."/>
            <person name="Chen W.H."/>
            <person name="Ternes C.M."/>
            <person name="Barbier G.G."/>
            <person name="Shrestha R.P."/>
            <person name="Stanke M."/>
            <person name="Brautigam A."/>
            <person name="Baker B.J."/>
            <person name="Banfield J.F."/>
            <person name="Garavito R.M."/>
            <person name="Carr K."/>
            <person name="Wilkerson C."/>
            <person name="Rensing S.A."/>
            <person name="Gagneul D."/>
            <person name="Dickenson N.E."/>
            <person name="Oesterhelt C."/>
            <person name="Lercher M.J."/>
            <person name="Weber A.P."/>
        </authorList>
    </citation>
    <scope>NUCLEOTIDE SEQUENCE [LARGE SCALE GENOMIC DNA]</scope>
    <source>
        <strain evidence="13">074W</strain>
    </source>
</reference>
<feature type="domain" description="N-acetyltransferase ESCO acetyl-transferase" evidence="11">
    <location>
        <begin position="198"/>
        <end position="263"/>
    </location>
</feature>
<dbReference type="GO" id="GO:0007064">
    <property type="term" value="P:mitotic sister chromatid cohesion"/>
    <property type="evidence" value="ECO:0007669"/>
    <property type="project" value="TreeGrafter"/>
</dbReference>
<keyword evidence="8" id="KW-0131">Cell cycle</keyword>
<evidence type="ECO:0000256" key="8">
    <source>
        <dbReference type="ARBA" id="ARBA00023306"/>
    </source>
</evidence>
<evidence type="ECO:0000259" key="11">
    <source>
        <dbReference type="Pfam" id="PF13880"/>
    </source>
</evidence>
<sequence length="266" mass="30789">MKMGNFRTFGKRNKSPLSINFDEVSCTQVEKWWKQKPCNSLPSLKKIKKQSTSSYDQLYLDVGQKGATKATKCRQCGFFYTKGDESDEKLHKKVHEERYYHKVRWPIKDSSISYIKEYEDGLVWRGYLNASLCTSNSVKIVNLLLSLSEEELGKDNTCLQNDKIQMYVYISRESCNAAGMVLVEPVGSEFNTAGFIECGIRRIWISRPFRRKQVATKLLETIRMTFITSFLYSRTQLHFGEPLTEDGKKFAKAYTDCASFKTYLPK</sequence>
<keyword evidence="9" id="KW-0012">Acyltransferase</keyword>
<evidence type="ECO:0000256" key="3">
    <source>
        <dbReference type="ARBA" id="ARBA00022679"/>
    </source>
</evidence>
<dbReference type="GO" id="GO:0008270">
    <property type="term" value="F:zinc ion binding"/>
    <property type="evidence" value="ECO:0007669"/>
    <property type="project" value="UniProtKB-KW"/>
</dbReference>
<evidence type="ECO:0000256" key="2">
    <source>
        <dbReference type="ARBA" id="ARBA00005816"/>
    </source>
</evidence>
<dbReference type="GO" id="GO:0061733">
    <property type="term" value="F:protein-lysine-acetyltransferase activity"/>
    <property type="evidence" value="ECO:0007669"/>
    <property type="project" value="TreeGrafter"/>
</dbReference>
<evidence type="ECO:0000256" key="4">
    <source>
        <dbReference type="ARBA" id="ARBA00022723"/>
    </source>
</evidence>
<evidence type="ECO:0000313" key="12">
    <source>
        <dbReference type="EMBL" id="EME26808.1"/>
    </source>
</evidence>
<keyword evidence="5" id="KW-0863">Zinc-finger</keyword>
<evidence type="ECO:0000256" key="1">
    <source>
        <dbReference type="ARBA" id="ARBA00004123"/>
    </source>
</evidence>
<dbReference type="OrthoDB" id="428854at2759"/>
<dbReference type="PANTHER" id="PTHR45884:SF2">
    <property type="entry name" value="N-ACETYLTRANSFERASE ECO"/>
    <property type="match status" value="1"/>
</dbReference>
<evidence type="ECO:0000256" key="9">
    <source>
        <dbReference type="ARBA" id="ARBA00023315"/>
    </source>
</evidence>
<dbReference type="PANTHER" id="PTHR45884">
    <property type="entry name" value="N-ACETYLTRANSFERASE ECO"/>
    <property type="match status" value="1"/>
</dbReference>
<evidence type="ECO:0000313" key="13">
    <source>
        <dbReference type="Proteomes" id="UP000030680"/>
    </source>
</evidence>
<keyword evidence="7" id="KW-0539">Nucleus</keyword>
<keyword evidence="6" id="KW-0862">Zinc</keyword>
<accession>M2XT25</accession>
<comment type="similarity">
    <text evidence="2">Belongs to the acetyltransferase family. ECO subfamily.</text>
</comment>
<dbReference type="eggNOG" id="KOG3014">
    <property type="taxonomic scope" value="Eukaryota"/>
</dbReference>
<dbReference type="Gramene" id="EME26808">
    <property type="protein sequence ID" value="EME26808"/>
    <property type="gene ID" value="Gasu_55980"/>
</dbReference>
<dbReference type="Pfam" id="PF13878">
    <property type="entry name" value="zf-C2H2_3"/>
    <property type="match status" value="1"/>
</dbReference>
<feature type="domain" description="N-acetyltransferase ESCO zinc-finger" evidence="10">
    <location>
        <begin position="57"/>
        <end position="96"/>
    </location>
</feature>
<dbReference type="InterPro" id="IPR028009">
    <property type="entry name" value="ESCO_Acetyltransf_dom"/>
</dbReference>
<dbReference type="GeneID" id="17085759"/>
<name>M2XT25_GALSU</name>
<proteinExistence type="inferred from homology"/>
<dbReference type="STRING" id="130081.M2XT25"/>
<gene>
    <name evidence="12" type="ORF">Gasu_55980</name>
</gene>
<keyword evidence="13" id="KW-1185">Reference proteome</keyword>
<keyword evidence="3 12" id="KW-0808">Transferase</keyword>
<evidence type="ECO:0000256" key="7">
    <source>
        <dbReference type="ARBA" id="ARBA00023242"/>
    </source>
</evidence>